<dbReference type="AlphaFoldDB" id="K0SD32"/>
<accession>K0SD32</accession>
<evidence type="ECO:0000313" key="2">
    <source>
        <dbReference type="Proteomes" id="UP000266841"/>
    </source>
</evidence>
<gene>
    <name evidence="1" type="ORF">THAOC_16101</name>
</gene>
<comment type="caution">
    <text evidence="1">The sequence shown here is derived from an EMBL/GenBank/DDBJ whole genome shotgun (WGS) entry which is preliminary data.</text>
</comment>
<name>K0SD32_THAOC</name>
<sequence>VSPRSIRADKGDGPPSSVYLNQDTTACVIKKIFGSHGSRARRYVALTTSLLAFSAAGGGVLSKVSRSLIHERRREGARAVRRSGVGLAVSVRGALRGCLARPTKAAQQLQAMSSSLGVTMLNSNYWRPGIGGGIVWILCGANTKSGPGKITGH</sequence>
<reference evidence="1 2" key="1">
    <citation type="journal article" date="2012" name="Genome Biol.">
        <title>Genome and low-iron response of an oceanic diatom adapted to chronic iron limitation.</title>
        <authorList>
            <person name="Lommer M."/>
            <person name="Specht M."/>
            <person name="Roy A.S."/>
            <person name="Kraemer L."/>
            <person name="Andreson R."/>
            <person name="Gutowska M.A."/>
            <person name="Wolf J."/>
            <person name="Bergner S.V."/>
            <person name="Schilhabel M.B."/>
            <person name="Klostermeier U.C."/>
            <person name="Beiko R.G."/>
            <person name="Rosenstiel P."/>
            <person name="Hippler M."/>
            <person name="Laroche J."/>
        </authorList>
    </citation>
    <scope>NUCLEOTIDE SEQUENCE [LARGE SCALE GENOMIC DNA]</scope>
    <source>
        <strain evidence="1 2">CCMP1005</strain>
    </source>
</reference>
<keyword evidence="2" id="KW-1185">Reference proteome</keyword>
<protein>
    <submittedName>
        <fullName evidence="1">Uncharacterized protein</fullName>
    </submittedName>
</protein>
<organism evidence="1 2">
    <name type="scientific">Thalassiosira oceanica</name>
    <name type="common">Marine diatom</name>
    <dbReference type="NCBI Taxonomy" id="159749"/>
    <lineage>
        <taxon>Eukaryota</taxon>
        <taxon>Sar</taxon>
        <taxon>Stramenopiles</taxon>
        <taxon>Ochrophyta</taxon>
        <taxon>Bacillariophyta</taxon>
        <taxon>Coscinodiscophyceae</taxon>
        <taxon>Thalassiosirophycidae</taxon>
        <taxon>Thalassiosirales</taxon>
        <taxon>Thalassiosiraceae</taxon>
        <taxon>Thalassiosira</taxon>
    </lineage>
</organism>
<evidence type="ECO:0000313" key="1">
    <source>
        <dbReference type="EMBL" id="EJK63250.1"/>
    </source>
</evidence>
<feature type="non-terminal residue" evidence="1">
    <location>
        <position position="1"/>
    </location>
</feature>
<dbReference type="Proteomes" id="UP000266841">
    <property type="component" value="Unassembled WGS sequence"/>
</dbReference>
<dbReference type="EMBL" id="AGNL01018360">
    <property type="protein sequence ID" value="EJK63250.1"/>
    <property type="molecule type" value="Genomic_DNA"/>
</dbReference>
<proteinExistence type="predicted"/>